<proteinExistence type="predicted"/>
<dbReference type="eggNOG" id="arCOG01241">
    <property type="taxonomic scope" value="Archaea"/>
</dbReference>
<dbReference type="InterPro" id="IPR011010">
    <property type="entry name" value="DNA_brk_join_enz"/>
</dbReference>
<dbReference type="EMBL" id="CP000855">
    <property type="protein sequence ID" value="ACJ16868.1"/>
    <property type="molecule type" value="Genomic_DNA"/>
</dbReference>
<dbReference type="GO" id="GO:0015074">
    <property type="term" value="P:DNA integration"/>
    <property type="evidence" value="ECO:0007669"/>
    <property type="project" value="InterPro"/>
</dbReference>
<gene>
    <name evidence="4" type="ordered locus">TON_1378</name>
</gene>
<dbReference type="RefSeq" id="WP_012572340.1">
    <property type="nucleotide sequence ID" value="NC_011529.1"/>
</dbReference>
<protein>
    <submittedName>
        <fullName evidence="4">Hypothetical tyrosine recombinase</fullName>
    </submittedName>
</protein>
<dbReference type="GeneID" id="7018409"/>
<dbReference type="STRING" id="523850.TON_1378"/>
<accession>B6YXQ5</accession>
<dbReference type="SUPFAM" id="SSF56349">
    <property type="entry name" value="DNA breaking-rejoining enzymes"/>
    <property type="match status" value="1"/>
</dbReference>
<dbReference type="InterPro" id="IPR010998">
    <property type="entry name" value="Integrase_recombinase_N"/>
</dbReference>
<dbReference type="GO" id="GO:0003677">
    <property type="term" value="F:DNA binding"/>
    <property type="evidence" value="ECO:0007669"/>
    <property type="project" value="UniProtKB-KW"/>
</dbReference>
<dbReference type="HOGENOM" id="CLU_753595_0_0_2"/>
<dbReference type="InterPro" id="IPR013762">
    <property type="entry name" value="Integrase-like_cat_sf"/>
</dbReference>
<dbReference type="Gene3D" id="1.10.150.130">
    <property type="match status" value="1"/>
</dbReference>
<keyword evidence="2" id="KW-0233">DNA recombination</keyword>
<dbReference type="PATRIC" id="fig|523850.10.peg.1386"/>
<keyword evidence="1" id="KW-0238">DNA-binding</keyword>
<keyword evidence="5" id="KW-1185">Reference proteome</keyword>
<dbReference type="InterPro" id="IPR002104">
    <property type="entry name" value="Integrase_catalytic"/>
</dbReference>
<dbReference type="CDD" id="cd00397">
    <property type="entry name" value="DNA_BRE_C"/>
    <property type="match status" value="1"/>
</dbReference>
<evidence type="ECO:0000313" key="5">
    <source>
        <dbReference type="Proteomes" id="UP000002727"/>
    </source>
</evidence>
<organism evidence="4 5">
    <name type="scientific">Thermococcus onnurineus (strain NA1)</name>
    <dbReference type="NCBI Taxonomy" id="523850"/>
    <lineage>
        <taxon>Archaea</taxon>
        <taxon>Methanobacteriati</taxon>
        <taxon>Methanobacteriota</taxon>
        <taxon>Thermococci</taxon>
        <taxon>Thermococcales</taxon>
        <taxon>Thermococcaceae</taxon>
        <taxon>Thermococcus</taxon>
    </lineage>
</organism>
<reference evidence="4 5" key="1">
    <citation type="journal article" date="2008" name="J. Bacteriol.">
        <title>The complete genome sequence of Thermococcus onnurineus NA1 reveals a mixed heterotrophic and carboxydotrophic metabolism.</title>
        <authorList>
            <person name="Lee H.S."/>
            <person name="Kang S.G."/>
            <person name="Bae S.S."/>
            <person name="Lim J.K."/>
            <person name="Cho Y."/>
            <person name="Kim Y.J."/>
            <person name="Jeon J.H."/>
            <person name="Cha S.S."/>
            <person name="Kwon K.K."/>
            <person name="Kim H.T."/>
            <person name="Park C.J."/>
            <person name="Lee H.W."/>
            <person name="Kim S.I."/>
            <person name="Chun J."/>
            <person name="Colwell R.R."/>
            <person name="Kim S.J."/>
            <person name="Lee J.H."/>
        </authorList>
    </citation>
    <scope>NUCLEOTIDE SEQUENCE [LARGE SCALE GENOMIC DNA]</scope>
    <source>
        <strain evidence="4 5">NA1</strain>
    </source>
</reference>
<dbReference type="KEGG" id="ton:TON_1378"/>
<evidence type="ECO:0000256" key="1">
    <source>
        <dbReference type="ARBA" id="ARBA00023125"/>
    </source>
</evidence>
<dbReference type="PROSITE" id="PS51898">
    <property type="entry name" value="TYR_RECOMBINASE"/>
    <property type="match status" value="1"/>
</dbReference>
<name>B6YXQ5_THEON</name>
<feature type="domain" description="Tyr recombinase" evidence="3">
    <location>
        <begin position="152"/>
        <end position="342"/>
    </location>
</feature>
<dbReference type="Gene3D" id="1.10.443.10">
    <property type="entry name" value="Intergrase catalytic core"/>
    <property type="match status" value="1"/>
</dbReference>
<dbReference type="GO" id="GO:0006310">
    <property type="term" value="P:DNA recombination"/>
    <property type="evidence" value="ECO:0007669"/>
    <property type="project" value="UniProtKB-KW"/>
</dbReference>
<dbReference type="Proteomes" id="UP000002727">
    <property type="component" value="Chromosome"/>
</dbReference>
<dbReference type="AlphaFoldDB" id="B6YXQ5"/>
<evidence type="ECO:0000313" key="4">
    <source>
        <dbReference type="EMBL" id="ACJ16868.1"/>
    </source>
</evidence>
<evidence type="ECO:0000256" key="2">
    <source>
        <dbReference type="ARBA" id="ARBA00023172"/>
    </source>
</evidence>
<evidence type="ECO:0000259" key="3">
    <source>
        <dbReference type="PROSITE" id="PS51898"/>
    </source>
</evidence>
<sequence length="367" mass="42927">MYVQGARGLREKVLGNGVGTWRNVREHKRSIRVTWDMADDFLREYREKYEAGVIAYSTYRNVSFAITRFFEFLVEVVGVQEVYEIDRDILQHFFIWAAKKGYKRRTLEKLITYVGKLIRRIEMLQLTFLGFEFNYRAVLGGKGIKRFDSDDLDWDAPDAEDIQHTLDELHHRYERGELSELVYDRLRLIVLLGAYTGARGTEMSRIKVKHIFFEEGLLQLFRDKIENEYEKMTLVPIHPVLSRYLKYYIGKYGLSRGDLLFGSSVKTGGIDIDKYLYRYGISKMLRLRDMRKFFANTLIESGAVLSFEYLMGHSVRNNIKTISFVHYIARAKLIPIVRQEYFTAFANINFDPHLDTGLDTSGQEGAS</sequence>